<dbReference type="EMBL" id="WSRQ01000010">
    <property type="protein sequence ID" value="MVX63772.1"/>
    <property type="molecule type" value="Genomic_DNA"/>
</dbReference>
<evidence type="ECO:0000313" key="2">
    <source>
        <dbReference type="Proteomes" id="UP000656077"/>
    </source>
</evidence>
<name>A0A964W274_9CLOT</name>
<dbReference type="Gene3D" id="3.30.420.40">
    <property type="match status" value="2"/>
</dbReference>
<dbReference type="RefSeq" id="WP_160358865.1">
    <property type="nucleotide sequence ID" value="NZ_WSRQ01000010.1"/>
</dbReference>
<dbReference type="SUPFAM" id="SSF53067">
    <property type="entry name" value="Actin-like ATPase domain"/>
    <property type="match status" value="1"/>
</dbReference>
<evidence type="ECO:0008006" key="3">
    <source>
        <dbReference type="Google" id="ProtNLM"/>
    </source>
</evidence>
<reference evidence="1" key="1">
    <citation type="submission" date="2019-12" db="EMBL/GenBank/DDBJ databases">
        <title>Microbes associate with the intestines of laboratory mice.</title>
        <authorList>
            <person name="Navarre W."/>
            <person name="Wong E."/>
        </authorList>
    </citation>
    <scope>NUCLEOTIDE SEQUENCE</scope>
    <source>
        <strain evidence="1">NM79_F5</strain>
    </source>
</reference>
<accession>A0A964W274</accession>
<comment type="caution">
    <text evidence="1">The sequence shown here is derived from an EMBL/GenBank/DDBJ whole genome shotgun (WGS) entry which is preliminary data.</text>
</comment>
<organism evidence="1 2">
    <name type="scientific">Clostridium chromiireducens</name>
    <dbReference type="NCBI Taxonomy" id="225345"/>
    <lineage>
        <taxon>Bacteria</taxon>
        <taxon>Bacillati</taxon>
        <taxon>Bacillota</taxon>
        <taxon>Clostridia</taxon>
        <taxon>Eubacteriales</taxon>
        <taxon>Clostridiaceae</taxon>
        <taxon>Clostridium</taxon>
    </lineage>
</organism>
<protein>
    <recommendedName>
        <fullName evidence="3">Actin-like protein N-terminal domain-containing protein</fullName>
    </recommendedName>
</protein>
<sequence>MSKEKNEKTIVKPIDIGGDGGNSKIKIIYNNKYTSYDNIYAKDSLVDYNAMNLTDEDMDEYLRDVLNVRFTYHNGKDDMQVQEFLFGEIATNNKSDLEERVNADKSDDLMLTMSTILSAVTFVLENKEQEEIEPEMTLELNFSTGLPYHEFKIIALREKYKAHYEGQHIIEFLDPRSPVKKLTVNIKDVLVNSEGMSALETTIKSQGVLTEETKEFLIDTVWCMIDIGGFTTDIIGGIFRKRKSGIKLETIDRLSKGLNYGISTSQNAAIEKIKNHYNDNDNVKTSTLKISRKDINNAELREGKFKGILNNRYRTNTTEFTYDEYRKLGRKIGNDFTQLFIENAQMDSLEKIYVAGGGSLNSEVIDSLISELENRGINKEIIEVVESPNPVYVNAVGYYLALKK</sequence>
<evidence type="ECO:0000313" key="1">
    <source>
        <dbReference type="EMBL" id="MVX63772.1"/>
    </source>
</evidence>
<gene>
    <name evidence="1" type="ORF">GKZ28_08695</name>
</gene>
<dbReference type="Proteomes" id="UP000656077">
    <property type="component" value="Unassembled WGS sequence"/>
</dbReference>
<dbReference type="InterPro" id="IPR043129">
    <property type="entry name" value="ATPase_NBD"/>
</dbReference>
<proteinExistence type="predicted"/>
<dbReference type="CDD" id="cd24023">
    <property type="entry name" value="ASKHA_NBD_ParM_Alp7A-like"/>
    <property type="match status" value="1"/>
</dbReference>
<dbReference type="AlphaFoldDB" id="A0A964W274"/>